<comment type="caution">
    <text evidence="4">The sequence shown here is derived from an EMBL/GenBank/DDBJ whole genome shotgun (WGS) entry which is preliminary data.</text>
</comment>
<feature type="compositionally biased region" description="Polar residues" evidence="1">
    <location>
        <begin position="35"/>
        <end position="48"/>
    </location>
</feature>
<evidence type="ECO:0000256" key="1">
    <source>
        <dbReference type="SAM" id="MobiDB-lite"/>
    </source>
</evidence>
<dbReference type="RefSeq" id="WP_161704999.1">
    <property type="nucleotide sequence ID" value="NZ_JAAAMU010000028.1"/>
</dbReference>
<reference evidence="4 5" key="1">
    <citation type="submission" date="2020-01" db="EMBL/GenBank/DDBJ databases">
        <title>Paenibacillus soybeanensis sp. nov. isolated from the nodules of soybean (Glycine max(L.) Merr).</title>
        <authorList>
            <person name="Wang H."/>
        </authorList>
    </citation>
    <scope>NUCLEOTIDE SEQUENCE [LARGE SCALE GENOMIC DNA]</scope>
    <source>
        <strain evidence="4 5">DSM 23054</strain>
    </source>
</reference>
<evidence type="ECO:0000313" key="4">
    <source>
        <dbReference type="EMBL" id="NBC73228.1"/>
    </source>
</evidence>
<feature type="domain" description="DUF58" evidence="3">
    <location>
        <begin position="284"/>
        <end position="366"/>
    </location>
</feature>
<gene>
    <name evidence="4" type="ORF">GT003_30065</name>
</gene>
<keyword evidence="2" id="KW-0812">Transmembrane</keyword>
<keyword evidence="2" id="KW-0472">Membrane</keyword>
<dbReference type="AlphaFoldDB" id="A0A7X4YVK0"/>
<feature type="transmembrane region" description="Helical" evidence="2">
    <location>
        <begin position="98"/>
        <end position="121"/>
    </location>
</feature>
<organism evidence="4 5">
    <name type="scientific">Paenibacillus sacheonensis</name>
    <dbReference type="NCBI Taxonomy" id="742054"/>
    <lineage>
        <taxon>Bacteria</taxon>
        <taxon>Bacillati</taxon>
        <taxon>Bacillota</taxon>
        <taxon>Bacilli</taxon>
        <taxon>Bacillales</taxon>
        <taxon>Paenibacillaceae</taxon>
        <taxon>Paenibacillus</taxon>
    </lineage>
</organism>
<proteinExistence type="predicted"/>
<accession>A0A7X4YVK0</accession>
<keyword evidence="2" id="KW-1133">Transmembrane helix</keyword>
<keyword evidence="5" id="KW-1185">Reference proteome</keyword>
<dbReference type="Pfam" id="PF01882">
    <property type="entry name" value="DUF58"/>
    <property type="match status" value="1"/>
</dbReference>
<dbReference type="PANTHER" id="PTHR34351:SF2">
    <property type="entry name" value="DUF58 DOMAIN-CONTAINING PROTEIN"/>
    <property type="match status" value="1"/>
</dbReference>
<sequence length="522" mass="54566">MKGSGTAKKQKQMKTTATAGSTGQNLRGNVVPASSGGTESAAIPQSTGDAKRGVAAKTAVPASDPAASKLRSRAMTRIMAAVVLVIGIFALVERGGAVEWLFAAVTVLTAGGSMLLPYAALGRIEAERIVHEADELVDGGPMRVTVTLKLSRMLPFMWISLQEEVENAVAPQGGDIRIMRAMLPGFARQLTLSYTIKDLRRGELEFHSLTIAAGDMLGLTVRNIAVDCPGRAIVRPVPPAGEGMGELPGFEAERTRQGMQPVAVFGGQMMAAASRLRRDGAGPELRGYMPGDSLRRVDWRAMARGLGMQTRMNEAEAAGTVIIVLETSASAYGKQSRLFDANAGRAAAMMKQAALEGKRVKLITNAVAESVVYDGSGAGSELREAENRLARLRLGAPAKPMSQRLSDVIAVAPRGASVLCLTAGKTGSAEAIARPSGEPGNISYGAKLAGVRGIRLMLLLSVPASGGEEAAMSWQERLQGTGCRVRAMPMTASYGSMRPSVEEASARSNKGGGGVHVEAARG</sequence>
<dbReference type="InterPro" id="IPR002881">
    <property type="entry name" value="DUF58"/>
</dbReference>
<feature type="region of interest" description="Disordered" evidence="1">
    <location>
        <begin position="1"/>
        <end position="58"/>
    </location>
</feature>
<protein>
    <submittedName>
        <fullName evidence="4">DUF58 domain-containing protein</fullName>
    </submittedName>
</protein>
<feature type="region of interest" description="Disordered" evidence="1">
    <location>
        <begin position="496"/>
        <end position="522"/>
    </location>
</feature>
<dbReference type="PANTHER" id="PTHR34351">
    <property type="entry name" value="SLR1927 PROTEIN-RELATED"/>
    <property type="match status" value="1"/>
</dbReference>
<evidence type="ECO:0000259" key="3">
    <source>
        <dbReference type="Pfam" id="PF01882"/>
    </source>
</evidence>
<name>A0A7X4YVK0_9BACL</name>
<dbReference type="EMBL" id="JAAAMU010000028">
    <property type="protein sequence ID" value="NBC73228.1"/>
    <property type="molecule type" value="Genomic_DNA"/>
</dbReference>
<feature type="transmembrane region" description="Helical" evidence="2">
    <location>
        <begin position="74"/>
        <end position="92"/>
    </location>
</feature>
<evidence type="ECO:0000256" key="2">
    <source>
        <dbReference type="SAM" id="Phobius"/>
    </source>
</evidence>
<dbReference type="Proteomes" id="UP000558113">
    <property type="component" value="Unassembled WGS sequence"/>
</dbReference>
<evidence type="ECO:0000313" key="5">
    <source>
        <dbReference type="Proteomes" id="UP000558113"/>
    </source>
</evidence>
<dbReference type="OrthoDB" id="140416at2"/>